<comment type="caution">
    <text evidence="1">The sequence shown here is derived from an EMBL/GenBank/DDBJ whole genome shotgun (WGS) entry which is preliminary data.</text>
</comment>
<name>A0A5C4XQ05_9HYPH</name>
<dbReference type="OrthoDB" id="8420205at2"/>
<dbReference type="Proteomes" id="UP000311605">
    <property type="component" value="Unassembled WGS sequence"/>
</dbReference>
<dbReference type="EMBL" id="VDMN01000001">
    <property type="protein sequence ID" value="TNM65001.1"/>
    <property type="molecule type" value="Genomic_DNA"/>
</dbReference>
<dbReference type="RefSeq" id="WP_139671894.1">
    <property type="nucleotide sequence ID" value="NZ_VDMN01000001.1"/>
</dbReference>
<accession>A0A5C4XQ05</accession>
<keyword evidence="2" id="KW-1185">Reference proteome</keyword>
<proteinExistence type="predicted"/>
<evidence type="ECO:0000313" key="2">
    <source>
        <dbReference type="Proteomes" id="UP000311605"/>
    </source>
</evidence>
<organism evidence="1 2">
    <name type="scientific">Aliirhizobium smilacinae</name>
    <dbReference type="NCBI Taxonomy" id="1395944"/>
    <lineage>
        <taxon>Bacteria</taxon>
        <taxon>Pseudomonadati</taxon>
        <taxon>Pseudomonadota</taxon>
        <taxon>Alphaproteobacteria</taxon>
        <taxon>Hyphomicrobiales</taxon>
        <taxon>Rhizobiaceae</taxon>
        <taxon>Aliirhizobium</taxon>
    </lineage>
</organism>
<protein>
    <submittedName>
        <fullName evidence="1">DUF1127 domain-containing protein</fullName>
    </submittedName>
</protein>
<evidence type="ECO:0000313" key="1">
    <source>
        <dbReference type="EMBL" id="TNM65001.1"/>
    </source>
</evidence>
<dbReference type="AlphaFoldDB" id="A0A5C4XQ05"/>
<reference evidence="1 2" key="1">
    <citation type="submission" date="2019-06" db="EMBL/GenBank/DDBJ databases">
        <title>The draft genome of Rhizobium smilacinae PTYR-5.</title>
        <authorList>
            <person name="Liu L."/>
            <person name="Li L."/>
            <person name="Zhang X."/>
        </authorList>
    </citation>
    <scope>NUCLEOTIDE SEQUENCE [LARGE SCALE GENOMIC DNA]</scope>
    <source>
        <strain evidence="1 2">PTYR-5</strain>
    </source>
</reference>
<sequence length="82" mass="9668">MREMHVMVADVLSAELDALHRRHGPWRLMRALVATILRQSFSAANHSGDLDNRMRRDIGLPEISPYVESVERARFHQWRQYL</sequence>
<gene>
    <name evidence="1" type="ORF">FHP24_01505</name>
</gene>